<dbReference type="EMBL" id="AAYI02000004">
    <property type="protein sequence ID" value="EDN80591.1"/>
    <property type="molecule type" value="Genomic_DNA"/>
</dbReference>
<name>A7BBL7_9ACTO</name>
<protein>
    <submittedName>
        <fullName evidence="1">Uncharacterized protein</fullName>
    </submittedName>
</protein>
<dbReference type="eggNOG" id="ENOG5030R56">
    <property type="taxonomic scope" value="Bacteria"/>
</dbReference>
<keyword evidence="2" id="KW-1185">Reference proteome</keyword>
<dbReference type="AlphaFoldDB" id="A7BBL7"/>
<gene>
    <name evidence="1" type="ORF">ACTODO_01038</name>
</gene>
<sequence>MGRKDLHIVEYSAPEPRVPASEETRRELSPYRLDTHSWPRMYPHSDQAVSPHFPPVERMPVPVTPFPHLFRDDPEPA</sequence>
<organism evidence="1 2">
    <name type="scientific">Schaalia dentiphila ATCC 17982</name>
    <dbReference type="NCBI Taxonomy" id="411466"/>
    <lineage>
        <taxon>Bacteria</taxon>
        <taxon>Bacillati</taxon>
        <taxon>Actinomycetota</taxon>
        <taxon>Actinomycetes</taxon>
        <taxon>Actinomycetales</taxon>
        <taxon>Actinomycetaceae</taxon>
        <taxon>Schaalia</taxon>
        <taxon>Schaalia dentiphila</taxon>
    </lineage>
</organism>
<dbReference type="Proteomes" id="UP000003553">
    <property type="component" value="Unassembled WGS sequence"/>
</dbReference>
<accession>A7BBL7</accession>
<reference evidence="1" key="2">
    <citation type="submission" date="2015-05" db="EMBL/GenBank/DDBJ databases">
        <title>Draft genome sequence of Actinomyces odontolyticus (ATCC 17982).</title>
        <authorList>
            <person name="Sudarsanam P."/>
            <person name="Ley R."/>
            <person name="Guruge J."/>
            <person name="Turnbaugh P.J."/>
            <person name="Mahowald M."/>
            <person name="Liep D."/>
            <person name="Gordon J."/>
        </authorList>
    </citation>
    <scope>NUCLEOTIDE SEQUENCE</scope>
    <source>
        <strain evidence="1">ATCC 17982</strain>
    </source>
</reference>
<evidence type="ECO:0000313" key="2">
    <source>
        <dbReference type="Proteomes" id="UP000003553"/>
    </source>
</evidence>
<evidence type="ECO:0000313" key="1">
    <source>
        <dbReference type="EMBL" id="EDN80591.1"/>
    </source>
</evidence>
<proteinExistence type="predicted"/>
<comment type="caution">
    <text evidence="1">The sequence shown here is derived from an EMBL/GenBank/DDBJ whole genome shotgun (WGS) entry which is preliminary data.</text>
</comment>
<dbReference type="HOGENOM" id="CLU_2630126_0_0_11"/>
<reference evidence="1" key="1">
    <citation type="submission" date="2007-04" db="EMBL/GenBank/DDBJ databases">
        <authorList>
            <person name="Fulton L."/>
            <person name="Clifton S."/>
            <person name="Fulton B."/>
            <person name="Xu J."/>
            <person name="Minx P."/>
            <person name="Pepin K.H."/>
            <person name="Johnson M."/>
            <person name="Thiruvilangam P."/>
            <person name="Bhonagiri V."/>
            <person name="Nash W.E."/>
            <person name="Mardis E.R."/>
            <person name="Wilson R.K."/>
        </authorList>
    </citation>
    <scope>NUCLEOTIDE SEQUENCE [LARGE SCALE GENOMIC DNA]</scope>
    <source>
        <strain evidence="1">ATCC 17982</strain>
    </source>
</reference>